<evidence type="ECO:0000313" key="2">
    <source>
        <dbReference type="EMBL" id="KAL1836539.1"/>
    </source>
</evidence>
<evidence type="ECO:0000256" key="1">
    <source>
        <dbReference type="SAM" id="MobiDB-lite"/>
    </source>
</evidence>
<proteinExistence type="predicted"/>
<feature type="compositionally biased region" description="Basic and acidic residues" evidence="1">
    <location>
        <begin position="339"/>
        <end position="349"/>
    </location>
</feature>
<sequence length="360" mass="39536">MALNWFLDFADRTLLVPGRSAPHLTTAVTASPVLSGAGSCHSCPDITPMALSVTQSVGGTGAESLHLSQRELLRLESELFDTAKYCGISASATPTTQYLTVLTWSDDAKHGTITLFEIHLSSPSRRESISSSSTSNNSRTLAIRRHRRPPLPLSITHRSSRYPHATHIRPVAAMELVPRRILAGLRADAEMRKLALHRDRTTGRFRWTARHIQSRHRHANPRLARLCGVDEDIDSEVRGLPRTEGEPHGIVATIPHLLALMHTTTSIVERTIANGTPVTTELVKTTDGERVRAVSLGGGVTGPRHRGRDVHVVVLIPDGGDGDERVRWVEEPIFWTDDRGGLPEFRQDQGVDDGTMEEAS</sequence>
<organism evidence="2 3">
    <name type="scientific">Humicola insolens</name>
    <name type="common">Soft-rot fungus</name>
    <dbReference type="NCBI Taxonomy" id="85995"/>
    <lineage>
        <taxon>Eukaryota</taxon>
        <taxon>Fungi</taxon>
        <taxon>Dikarya</taxon>
        <taxon>Ascomycota</taxon>
        <taxon>Pezizomycotina</taxon>
        <taxon>Sordariomycetes</taxon>
        <taxon>Sordariomycetidae</taxon>
        <taxon>Sordariales</taxon>
        <taxon>Chaetomiaceae</taxon>
        <taxon>Mycothermus</taxon>
    </lineage>
</organism>
<reference evidence="2 3" key="1">
    <citation type="journal article" date="2024" name="Commun. Biol.">
        <title>Comparative genomic analysis of thermophilic fungi reveals convergent evolutionary adaptations and gene losses.</title>
        <authorList>
            <person name="Steindorff A.S."/>
            <person name="Aguilar-Pontes M.V."/>
            <person name="Robinson A.J."/>
            <person name="Andreopoulos B."/>
            <person name="LaButti K."/>
            <person name="Kuo A."/>
            <person name="Mondo S."/>
            <person name="Riley R."/>
            <person name="Otillar R."/>
            <person name="Haridas S."/>
            <person name="Lipzen A."/>
            <person name="Grimwood J."/>
            <person name="Schmutz J."/>
            <person name="Clum A."/>
            <person name="Reid I.D."/>
            <person name="Moisan M.C."/>
            <person name="Butler G."/>
            <person name="Nguyen T.T.M."/>
            <person name="Dewar K."/>
            <person name="Conant G."/>
            <person name="Drula E."/>
            <person name="Henrissat B."/>
            <person name="Hansel C."/>
            <person name="Singer S."/>
            <person name="Hutchinson M.I."/>
            <person name="de Vries R.P."/>
            <person name="Natvig D.O."/>
            <person name="Powell A.J."/>
            <person name="Tsang A."/>
            <person name="Grigoriev I.V."/>
        </authorList>
    </citation>
    <scope>NUCLEOTIDE SEQUENCE [LARGE SCALE GENOMIC DNA]</scope>
    <source>
        <strain evidence="2 3">CBS 620.91</strain>
    </source>
</reference>
<accession>A0ABR3V448</accession>
<name>A0ABR3V448_HUMIN</name>
<evidence type="ECO:0000313" key="3">
    <source>
        <dbReference type="Proteomes" id="UP001583172"/>
    </source>
</evidence>
<dbReference type="EMBL" id="JAZGSY010000398">
    <property type="protein sequence ID" value="KAL1836539.1"/>
    <property type="molecule type" value="Genomic_DNA"/>
</dbReference>
<comment type="caution">
    <text evidence="2">The sequence shown here is derived from an EMBL/GenBank/DDBJ whole genome shotgun (WGS) entry which is preliminary data.</text>
</comment>
<gene>
    <name evidence="2" type="ORF">VTJ49DRAFT_5036</name>
</gene>
<feature type="region of interest" description="Disordered" evidence="1">
    <location>
        <begin position="339"/>
        <end position="360"/>
    </location>
</feature>
<dbReference type="Proteomes" id="UP001583172">
    <property type="component" value="Unassembled WGS sequence"/>
</dbReference>
<feature type="compositionally biased region" description="Acidic residues" evidence="1">
    <location>
        <begin position="350"/>
        <end position="360"/>
    </location>
</feature>
<keyword evidence="3" id="KW-1185">Reference proteome</keyword>
<protein>
    <submittedName>
        <fullName evidence="2">Uncharacterized protein</fullName>
    </submittedName>
</protein>